<dbReference type="NCBIfam" id="TIGR02610">
    <property type="entry name" value="PHA_gran_rgn"/>
    <property type="match status" value="1"/>
</dbReference>
<dbReference type="RefSeq" id="WP_114960338.1">
    <property type="nucleotide sequence ID" value="NZ_MSZW01000016.1"/>
</dbReference>
<protein>
    <submittedName>
        <fullName evidence="1">Putative polyhydroxyalkanoate system protein</fullName>
    </submittedName>
</protein>
<dbReference type="Proteomes" id="UP000295414">
    <property type="component" value="Unassembled WGS sequence"/>
</dbReference>
<name>A0A4R3N4M0_9GAMM</name>
<dbReference type="OrthoDB" id="287584at2"/>
<proteinExistence type="predicted"/>
<evidence type="ECO:0000313" key="1">
    <source>
        <dbReference type="EMBL" id="TCT23191.1"/>
    </source>
</evidence>
<comment type="caution">
    <text evidence="1">The sequence shown here is derived from an EMBL/GenBank/DDBJ whole genome shotgun (WGS) entry which is preliminary data.</text>
</comment>
<accession>A0A4R3N4M0</accession>
<dbReference type="EMBL" id="SMAP01000006">
    <property type="protein sequence ID" value="TCT23191.1"/>
    <property type="molecule type" value="Genomic_DNA"/>
</dbReference>
<reference evidence="1 2" key="1">
    <citation type="submission" date="2019-03" db="EMBL/GenBank/DDBJ databases">
        <title>Genomic Encyclopedia of Type Strains, Phase IV (KMG-IV): sequencing the most valuable type-strain genomes for metagenomic binning, comparative biology and taxonomic classification.</title>
        <authorList>
            <person name="Goeker M."/>
        </authorList>
    </citation>
    <scope>NUCLEOTIDE SEQUENCE [LARGE SCALE GENOMIC DNA]</scope>
    <source>
        <strain evidence="1 2">DSM 13605</strain>
    </source>
</reference>
<gene>
    <name evidence="1" type="ORF">EDC34_10611</name>
</gene>
<sequence>MSRIDIRHAHALSKAQARKAVEEVARKLQERFEVDCAWQGDALHFSRSGVDGQIEVQDKALHVHAKLGFLAAMFKEPIEAEIRRVLKEKF</sequence>
<dbReference type="InterPro" id="IPR013433">
    <property type="entry name" value="PHA_gran_rgn"/>
</dbReference>
<evidence type="ECO:0000313" key="2">
    <source>
        <dbReference type="Proteomes" id="UP000295414"/>
    </source>
</evidence>
<dbReference type="AlphaFoldDB" id="A0A4R3N4M0"/>
<dbReference type="Pfam" id="PF09650">
    <property type="entry name" value="PHA_gran_rgn"/>
    <property type="match status" value="1"/>
</dbReference>
<keyword evidence="2" id="KW-1185">Reference proteome</keyword>
<organism evidence="1 2">
    <name type="scientific">Thermomonas haemolytica</name>
    <dbReference type="NCBI Taxonomy" id="141949"/>
    <lineage>
        <taxon>Bacteria</taxon>
        <taxon>Pseudomonadati</taxon>
        <taxon>Pseudomonadota</taxon>
        <taxon>Gammaproteobacteria</taxon>
        <taxon>Lysobacterales</taxon>
        <taxon>Lysobacteraceae</taxon>
        <taxon>Thermomonas</taxon>
    </lineage>
</organism>